<gene>
    <name evidence="1" type="ORF">BDY19DRAFT_143670</name>
</gene>
<evidence type="ECO:0000313" key="1">
    <source>
        <dbReference type="EMBL" id="KAI0088746.1"/>
    </source>
</evidence>
<keyword evidence="2" id="KW-1185">Reference proteome</keyword>
<protein>
    <submittedName>
        <fullName evidence="1">Uncharacterized protein</fullName>
    </submittedName>
</protein>
<name>A0ACB8U394_9APHY</name>
<evidence type="ECO:0000313" key="2">
    <source>
        <dbReference type="Proteomes" id="UP001055072"/>
    </source>
</evidence>
<dbReference type="EMBL" id="MU274912">
    <property type="protein sequence ID" value="KAI0088746.1"/>
    <property type="molecule type" value="Genomic_DNA"/>
</dbReference>
<sequence length="167" mass="17709">MEASRGTAKPLLDGQCSCFHGSVISISMSFSSTLTFEQQYHFPESDADTCSVENSGSIEHCGSWGGKVKEGGSLFSGVGGSICITGGGTTIVKAVQDSFVPSHTSLYVGSLVERLPDGVTGKHHHHRRRSVPPRDTRAVLMKPREGHTARRTTASTTFCVDAVLVVG</sequence>
<reference evidence="1" key="1">
    <citation type="journal article" date="2021" name="Environ. Microbiol.">
        <title>Gene family expansions and transcriptome signatures uncover fungal adaptations to wood decay.</title>
        <authorList>
            <person name="Hage H."/>
            <person name="Miyauchi S."/>
            <person name="Viragh M."/>
            <person name="Drula E."/>
            <person name="Min B."/>
            <person name="Chaduli D."/>
            <person name="Navarro D."/>
            <person name="Favel A."/>
            <person name="Norest M."/>
            <person name="Lesage-Meessen L."/>
            <person name="Balint B."/>
            <person name="Merenyi Z."/>
            <person name="de Eugenio L."/>
            <person name="Morin E."/>
            <person name="Martinez A.T."/>
            <person name="Baldrian P."/>
            <person name="Stursova M."/>
            <person name="Martinez M.J."/>
            <person name="Novotny C."/>
            <person name="Magnuson J.K."/>
            <person name="Spatafora J.W."/>
            <person name="Maurice S."/>
            <person name="Pangilinan J."/>
            <person name="Andreopoulos W."/>
            <person name="LaButti K."/>
            <person name="Hundley H."/>
            <person name="Na H."/>
            <person name="Kuo A."/>
            <person name="Barry K."/>
            <person name="Lipzen A."/>
            <person name="Henrissat B."/>
            <person name="Riley R."/>
            <person name="Ahrendt S."/>
            <person name="Nagy L.G."/>
            <person name="Grigoriev I.V."/>
            <person name="Martin F."/>
            <person name="Rosso M.N."/>
        </authorList>
    </citation>
    <scope>NUCLEOTIDE SEQUENCE</scope>
    <source>
        <strain evidence="1">CBS 384.51</strain>
    </source>
</reference>
<proteinExistence type="predicted"/>
<accession>A0ACB8U394</accession>
<organism evidence="1 2">
    <name type="scientific">Irpex rosettiformis</name>
    <dbReference type="NCBI Taxonomy" id="378272"/>
    <lineage>
        <taxon>Eukaryota</taxon>
        <taxon>Fungi</taxon>
        <taxon>Dikarya</taxon>
        <taxon>Basidiomycota</taxon>
        <taxon>Agaricomycotina</taxon>
        <taxon>Agaricomycetes</taxon>
        <taxon>Polyporales</taxon>
        <taxon>Irpicaceae</taxon>
        <taxon>Irpex</taxon>
    </lineage>
</organism>
<dbReference type="Proteomes" id="UP001055072">
    <property type="component" value="Unassembled WGS sequence"/>
</dbReference>
<comment type="caution">
    <text evidence="1">The sequence shown here is derived from an EMBL/GenBank/DDBJ whole genome shotgun (WGS) entry which is preliminary data.</text>
</comment>